<dbReference type="InterPro" id="IPR011063">
    <property type="entry name" value="TilS/TtcA_N"/>
</dbReference>
<dbReference type="PANTHER" id="PTHR43033:SF1">
    <property type="entry name" value="TRNA(ILE)-LYSIDINE SYNTHASE-RELATED"/>
    <property type="match status" value="1"/>
</dbReference>
<keyword evidence="3 8" id="KW-0436">Ligase</keyword>
<evidence type="ECO:0000256" key="2">
    <source>
        <dbReference type="ARBA" id="ARBA00022490"/>
    </source>
</evidence>
<dbReference type="SUPFAM" id="SSF56037">
    <property type="entry name" value="PheT/TilS domain"/>
    <property type="match status" value="1"/>
</dbReference>
<evidence type="ECO:0000256" key="1">
    <source>
        <dbReference type="ARBA" id="ARBA00004496"/>
    </source>
</evidence>
<gene>
    <name evidence="8 10" type="primary">tilS</name>
    <name evidence="10" type="ORF">DI542_05340</name>
</gene>
<comment type="similarity">
    <text evidence="8">Belongs to the tRNA(Ile)-lysidine synthase family.</text>
</comment>
<dbReference type="GO" id="GO:0005524">
    <property type="term" value="F:ATP binding"/>
    <property type="evidence" value="ECO:0007669"/>
    <property type="project" value="UniProtKB-UniRule"/>
</dbReference>
<comment type="subcellular location">
    <subcellularLocation>
        <location evidence="1 8">Cytoplasm</location>
    </subcellularLocation>
</comment>
<keyword evidence="5 8" id="KW-0547">Nucleotide-binding</keyword>
<dbReference type="Pfam" id="PF09179">
    <property type="entry name" value="TilS"/>
    <property type="match status" value="1"/>
</dbReference>
<organism evidence="10 11">
    <name type="scientific">Acinetobacter johnsonii</name>
    <dbReference type="NCBI Taxonomy" id="40214"/>
    <lineage>
        <taxon>Bacteria</taxon>
        <taxon>Pseudomonadati</taxon>
        <taxon>Pseudomonadota</taxon>
        <taxon>Gammaproteobacteria</taxon>
        <taxon>Moraxellales</taxon>
        <taxon>Moraxellaceae</taxon>
        <taxon>Acinetobacter</taxon>
    </lineage>
</organism>
<dbReference type="EC" id="6.3.4.19" evidence="8"/>
<evidence type="ECO:0000256" key="4">
    <source>
        <dbReference type="ARBA" id="ARBA00022694"/>
    </source>
</evidence>
<evidence type="ECO:0000256" key="3">
    <source>
        <dbReference type="ARBA" id="ARBA00022598"/>
    </source>
</evidence>
<keyword evidence="6 8" id="KW-0067">ATP-binding</keyword>
<dbReference type="InterPro" id="IPR012795">
    <property type="entry name" value="tRNA_Ile_lys_synt_N"/>
</dbReference>
<evidence type="ECO:0000313" key="10">
    <source>
        <dbReference type="EMBL" id="PZQ92454.1"/>
    </source>
</evidence>
<dbReference type="PANTHER" id="PTHR43033">
    <property type="entry name" value="TRNA(ILE)-LYSIDINE SYNTHASE-RELATED"/>
    <property type="match status" value="1"/>
</dbReference>
<dbReference type="InterPro" id="IPR012796">
    <property type="entry name" value="Lysidine-tRNA-synth_C"/>
</dbReference>
<dbReference type="HAMAP" id="MF_01161">
    <property type="entry name" value="tRNA_Ile_lys_synt"/>
    <property type="match status" value="1"/>
</dbReference>
<evidence type="ECO:0000259" key="9">
    <source>
        <dbReference type="SMART" id="SM00977"/>
    </source>
</evidence>
<accession>A0A2W5RWE3</accession>
<evidence type="ECO:0000256" key="8">
    <source>
        <dbReference type="HAMAP-Rule" id="MF_01161"/>
    </source>
</evidence>
<dbReference type="SUPFAM" id="SSF52402">
    <property type="entry name" value="Adenine nucleotide alpha hydrolases-like"/>
    <property type="match status" value="1"/>
</dbReference>
<proteinExistence type="inferred from homology"/>
<dbReference type="NCBIfam" id="TIGR02432">
    <property type="entry name" value="lysidine_TilS_N"/>
    <property type="match status" value="1"/>
</dbReference>
<evidence type="ECO:0000256" key="6">
    <source>
        <dbReference type="ARBA" id="ARBA00022840"/>
    </source>
</evidence>
<evidence type="ECO:0000313" key="11">
    <source>
        <dbReference type="Proteomes" id="UP000249282"/>
    </source>
</evidence>
<dbReference type="Proteomes" id="UP000249282">
    <property type="component" value="Unassembled WGS sequence"/>
</dbReference>
<dbReference type="Gene3D" id="1.20.59.20">
    <property type="match status" value="1"/>
</dbReference>
<dbReference type="RefSeq" id="WP_348958297.1">
    <property type="nucleotide sequence ID" value="NZ_JBEACU010000012.1"/>
</dbReference>
<dbReference type="AlphaFoldDB" id="A0A2W5RWE3"/>
<dbReference type="Pfam" id="PF01171">
    <property type="entry name" value="ATP_bind_3"/>
    <property type="match status" value="1"/>
</dbReference>
<keyword evidence="4 8" id="KW-0819">tRNA processing</keyword>
<dbReference type="GO" id="GO:0006400">
    <property type="term" value="P:tRNA modification"/>
    <property type="evidence" value="ECO:0007669"/>
    <property type="project" value="UniProtKB-UniRule"/>
</dbReference>
<dbReference type="InterPro" id="IPR015262">
    <property type="entry name" value="tRNA_Ile_lys_synt_subst-bd"/>
</dbReference>
<dbReference type="SMART" id="SM00977">
    <property type="entry name" value="TilS_C"/>
    <property type="match status" value="1"/>
</dbReference>
<dbReference type="NCBIfam" id="TIGR02433">
    <property type="entry name" value="lysidine_TilS_C"/>
    <property type="match status" value="1"/>
</dbReference>
<comment type="domain">
    <text evidence="8">The N-terminal region contains the highly conserved SGGXDS motif, predicted to be a P-loop motif involved in ATP binding.</text>
</comment>
<reference evidence="10 11" key="1">
    <citation type="submission" date="2017-11" db="EMBL/GenBank/DDBJ databases">
        <title>Infants hospitalized years apart are colonized by the same room-sourced microbial strains.</title>
        <authorList>
            <person name="Brooks B."/>
            <person name="Olm M.R."/>
            <person name="Firek B.A."/>
            <person name="Baker R."/>
            <person name="Thomas B.C."/>
            <person name="Morowitz M.J."/>
            <person name="Banfield J.F."/>
        </authorList>
    </citation>
    <scope>NUCLEOTIDE SEQUENCE [LARGE SCALE GENOMIC DNA]</scope>
    <source>
        <strain evidence="10">S2_003_000_R3_20</strain>
    </source>
</reference>
<name>A0A2W5RWE3_ACIJO</name>
<feature type="domain" description="Lysidine-tRNA(Ile) synthetase C-terminal" evidence="9">
    <location>
        <begin position="372"/>
        <end position="446"/>
    </location>
</feature>
<dbReference type="Pfam" id="PF11734">
    <property type="entry name" value="TilS_C"/>
    <property type="match status" value="1"/>
</dbReference>
<sequence>MRSTLPTFNEVWQRQFRASVLTEFQDTPEQPHFLIGCSGGMDSMLLLHLMSHLFPQRIRAIYIDHQLQDVSPQWGSFVQEQCYVLDVPCVIQAVDVDTGNVESQARSARYAAFQKHLLGNEILVLAHHQQDQAETVLLRLLSGAGIHGLAAMQSIDIREQFTIWRPLLALSRQQIELWAAEMQLRNIQDQTNFDTSYDRAWCRAELWPILEKRFPKMQQALARTSYLMQDAETILADVLAQDWASCGNAAVLNLTPFRQLSAPRQRQLLSAWMKGEDLYRPAFDMVQRLFDEVIESKVDAQAALHWNQYYYVRYQQQLFRVSKAEYLAEQFHTIEPIGQRFSLDQAYALASGQFRIETQKYGLSSALLEQPLQIKPRLGGEKLHLYGRVGAWPLKKAIQSAQIFPWQRHTIQILSIDNVMLGVFTPKGFWLVESAYCEAGGWQPNLIA</sequence>
<dbReference type="InterPro" id="IPR014729">
    <property type="entry name" value="Rossmann-like_a/b/a_fold"/>
</dbReference>
<keyword evidence="2 8" id="KW-0963">Cytoplasm</keyword>
<evidence type="ECO:0000256" key="7">
    <source>
        <dbReference type="ARBA" id="ARBA00048539"/>
    </source>
</evidence>
<dbReference type="GO" id="GO:0032267">
    <property type="term" value="F:tRNA(Ile)-lysidine synthase activity"/>
    <property type="evidence" value="ECO:0007669"/>
    <property type="project" value="UniProtKB-EC"/>
</dbReference>
<evidence type="ECO:0000256" key="5">
    <source>
        <dbReference type="ARBA" id="ARBA00022741"/>
    </source>
</evidence>
<dbReference type="InterPro" id="IPR012094">
    <property type="entry name" value="tRNA_Ile_lys_synt"/>
</dbReference>
<comment type="catalytic activity">
    <reaction evidence="7 8">
        <text>cytidine(34) in tRNA(Ile2) + L-lysine + ATP = lysidine(34) in tRNA(Ile2) + AMP + diphosphate + H(+)</text>
        <dbReference type="Rhea" id="RHEA:43744"/>
        <dbReference type="Rhea" id="RHEA-COMP:10625"/>
        <dbReference type="Rhea" id="RHEA-COMP:10670"/>
        <dbReference type="ChEBI" id="CHEBI:15378"/>
        <dbReference type="ChEBI" id="CHEBI:30616"/>
        <dbReference type="ChEBI" id="CHEBI:32551"/>
        <dbReference type="ChEBI" id="CHEBI:33019"/>
        <dbReference type="ChEBI" id="CHEBI:82748"/>
        <dbReference type="ChEBI" id="CHEBI:83665"/>
        <dbReference type="ChEBI" id="CHEBI:456215"/>
        <dbReference type="EC" id="6.3.4.19"/>
    </reaction>
</comment>
<feature type="binding site" evidence="8">
    <location>
        <begin position="38"/>
        <end position="43"/>
    </location>
    <ligand>
        <name>ATP</name>
        <dbReference type="ChEBI" id="CHEBI:30616"/>
    </ligand>
</feature>
<dbReference type="EMBL" id="QFQJ01000018">
    <property type="protein sequence ID" value="PZQ92454.1"/>
    <property type="molecule type" value="Genomic_DNA"/>
</dbReference>
<comment type="caution">
    <text evidence="10">The sequence shown here is derived from an EMBL/GenBank/DDBJ whole genome shotgun (WGS) entry which is preliminary data.</text>
</comment>
<dbReference type="Gene3D" id="3.40.50.620">
    <property type="entry name" value="HUPs"/>
    <property type="match status" value="1"/>
</dbReference>
<dbReference type="SUPFAM" id="SSF82829">
    <property type="entry name" value="MesJ substrate recognition domain-like"/>
    <property type="match status" value="1"/>
</dbReference>
<dbReference type="CDD" id="cd01992">
    <property type="entry name" value="TilS_N"/>
    <property type="match status" value="1"/>
</dbReference>
<dbReference type="GO" id="GO:0005737">
    <property type="term" value="C:cytoplasm"/>
    <property type="evidence" value="ECO:0007669"/>
    <property type="project" value="UniProtKB-SubCell"/>
</dbReference>
<comment type="function">
    <text evidence="8">Ligates lysine onto the cytidine present at position 34 of the AUA codon-specific tRNA(Ile) that contains the anticodon CAU, in an ATP-dependent manner. Cytidine is converted to lysidine, thus changing the amino acid specificity of the tRNA from methionine to isoleucine.</text>
</comment>
<protein>
    <recommendedName>
        <fullName evidence="8">tRNA(Ile)-lysidine synthase</fullName>
        <ecNumber evidence="8">6.3.4.19</ecNumber>
    </recommendedName>
    <alternativeName>
        <fullName evidence="8">tRNA(Ile)-2-lysyl-cytidine synthase</fullName>
    </alternativeName>
    <alternativeName>
        <fullName evidence="8">tRNA(Ile)-lysidine synthetase</fullName>
    </alternativeName>
</protein>